<name>V6LKW8_9EUKA</name>
<dbReference type="InterPro" id="IPR011527">
    <property type="entry name" value="ABC1_TM_dom"/>
</dbReference>
<evidence type="ECO:0000259" key="10">
    <source>
        <dbReference type="PROSITE" id="PS50893"/>
    </source>
</evidence>
<feature type="transmembrane region" description="Helical" evidence="9">
    <location>
        <begin position="1126"/>
        <end position="1144"/>
    </location>
</feature>
<dbReference type="InterPro" id="IPR003439">
    <property type="entry name" value="ABC_transporter-like_ATP-bd"/>
</dbReference>
<dbReference type="CDD" id="cd03250">
    <property type="entry name" value="ABCC_MRP_domain1"/>
    <property type="match status" value="1"/>
</dbReference>
<feature type="domain" description="ABC transmembrane type-1" evidence="11">
    <location>
        <begin position="826"/>
        <end position="1156"/>
    </location>
</feature>
<feature type="domain" description="ABC transporter" evidence="10">
    <location>
        <begin position="1188"/>
        <end position="1435"/>
    </location>
</feature>
<dbReference type="PANTHER" id="PTHR24223">
    <property type="entry name" value="ATP-BINDING CASSETTE SUB-FAMILY C"/>
    <property type="match status" value="1"/>
</dbReference>
<keyword evidence="5" id="KW-0547">Nucleotide-binding</keyword>
<dbReference type="Gene3D" id="3.40.50.300">
    <property type="entry name" value="P-loop containing nucleotide triphosphate hydrolases"/>
    <property type="match status" value="2"/>
</dbReference>
<sequence length="1459" mass="165245">MLDNLTFSWLNPIIKKVVRRNQVSDYDLGQLDTKFSPQRTSKQLVRAINQSKPSILKASFKAFKKSYIPLILTTPIVSLCTVISPLAVQHFTQFLTPSTFTDCTKLISPNPFYSLIPYKEGIVKGFKNLYVYLILVFISQYLKVLIQGIALSQTSQGAIKINTACLDLLYSKITKLSSSSRSNFSDGNLVNLLYTDTQRISLFFQQISTIAQMPIDIIAYLIYMGVSVTPLAFVGLIAYLLFLPIIAGVMSIVFSTQRRIMAMRDQRMRRVVESLNGIRVIKYFSMEEIMEKRLQNIRKVEIKNLFKMGLCMSVFSLISQSSSPVMTSIAFGTMVYLKQFDVASAFTIMFLFLFLSISIISLPMSITGFQEASISSKRLLAFLQLPERLNYINQTDQQEIKVEGDISFTWSNKADTFMPPILDSFYKENQKKIKRMKRTLPKLELIFQQISNKLQPINAIDYNLLTDNDLDEYSVQFDVPFYSKIKITDYVYPRYDYKYVDENQQGKIMYLHIKVMQKLLNQDNIQVAKQPVLHDISFNIKSGELVGICGVVGSGKSSLLQALIGELRVYDKNEANFEQYIIKPEQNCQKCVQIPKNIAYFAQNAQIFNTSIKQNITFNKPFNQAKYDHIIDICCLKPDLQTFPYGDQTEVGAKGVTISGGQKARIAFARCIYSEADVYLLDDPLSAVDTHVGSRLWNEVIINELVNKGKTVLIVSHQTSWFKECDRIMVLENGRIKKYGTLEELKNSDINIQGLTDGLAKINSLNNHVVAQQMKVKTQEDQTLVEEINKHTLNTEENDQHGGVVSMKNYKTWIQAGSSMFLILSLIFFLIGQGISQYTTVLVTAWTTDQYHWTGSTSLQPTCDKICPGNRCPNTTMGNICNAFLNTKADMQTIFQCAQPDSPPPNIDTSPKYLYLYIGCTIALFIFIYLGNALFTAFCLDAAQKLHNDMLYAIIRQPMQFFDTTPQGRIQNRFSKDTDAVDGNILRYMAQAIGIFFIIFTMVITMVAVSYPVLIILVPSIFIFSTIFMNFRRVAPYFKRIDAVSRSPVFSISSETVDLAATIRAFDAEIQYQDKFREAVETNIQANYLSIAIILWLKFRLGMLSATFAFSITLACILIAPYSAQMASYTGVIVSMSFTITFILQQLVVTMVQVESEMASVERLIEYSEKKPEQNKVRTKITTEQSPLKIKSLNFRYRSDLPLAISNLNLELKDNEHVGIVGRTGAGKSSIACAIFRLYEPENSTQIMLNGVNLMDLDLQQARSQLSIIPQEPFLFSGTLRSQLCRKTLCDSFDVQCQLDRIPDEKIWAVLDSVQIGNYFRSQPGGLESIIAPNGDNLSSGQKQLVCFARAMLTDTQCIILDEATAQVDRDTDQKIQETIRKQMANKQILCIAHRLETIIDFDKIIVMEGGEIVESGTSFELLQKDGLFSKMVENVGKEASQALKQIAIETQERRLIKK</sequence>
<evidence type="ECO:0000256" key="1">
    <source>
        <dbReference type="ARBA" id="ARBA00004141"/>
    </source>
</evidence>
<keyword evidence="14" id="KW-1185">Reference proteome</keyword>
<dbReference type="GO" id="GO:0140359">
    <property type="term" value="F:ABC-type transporter activity"/>
    <property type="evidence" value="ECO:0007669"/>
    <property type="project" value="InterPro"/>
</dbReference>
<dbReference type="InterPro" id="IPR017871">
    <property type="entry name" value="ABC_transporter-like_CS"/>
</dbReference>
<feature type="domain" description="ABC transmembrane type-1" evidence="11">
    <location>
        <begin position="76"/>
        <end position="371"/>
    </location>
</feature>
<keyword evidence="4 9" id="KW-0812">Transmembrane</keyword>
<dbReference type="SMART" id="SM00382">
    <property type="entry name" value="AAA"/>
    <property type="match status" value="2"/>
</dbReference>
<dbReference type="FunFam" id="3.40.50.300:FF:000163">
    <property type="entry name" value="Multidrug resistance-associated protein member 4"/>
    <property type="match status" value="1"/>
</dbReference>
<keyword evidence="7 9" id="KW-1133">Transmembrane helix</keyword>
<organism evidence="12">
    <name type="scientific">Spironucleus salmonicida</name>
    <dbReference type="NCBI Taxonomy" id="348837"/>
    <lineage>
        <taxon>Eukaryota</taxon>
        <taxon>Metamonada</taxon>
        <taxon>Diplomonadida</taxon>
        <taxon>Hexamitidae</taxon>
        <taxon>Hexamitinae</taxon>
        <taxon>Spironucleus</taxon>
    </lineage>
</organism>
<feature type="transmembrane region" description="Helical" evidence="9">
    <location>
        <begin position="914"/>
        <end position="940"/>
    </location>
</feature>
<dbReference type="CDD" id="cd18580">
    <property type="entry name" value="ABC_6TM_ABCC_D2"/>
    <property type="match status" value="1"/>
</dbReference>
<evidence type="ECO:0000256" key="4">
    <source>
        <dbReference type="ARBA" id="ARBA00022692"/>
    </source>
</evidence>
<dbReference type="PROSITE" id="PS00211">
    <property type="entry name" value="ABC_TRANSPORTER_1"/>
    <property type="match status" value="2"/>
</dbReference>
<evidence type="ECO:0000256" key="9">
    <source>
        <dbReference type="SAM" id="Phobius"/>
    </source>
</evidence>
<dbReference type="PROSITE" id="PS50893">
    <property type="entry name" value="ABC_TRANSPORTER_2"/>
    <property type="match status" value="2"/>
</dbReference>
<dbReference type="InterPro" id="IPR003593">
    <property type="entry name" value="AAA+_ATPase"/>
</dbReference>
<feature type="transmembrane region" description="Helical" evidence="9">
    <location>
        <begin position="985"/>
        <end position="1007"/>
    </location>
</feature>
<reference evidence="12 13" key="1">
    <citation type="journal article" date="2014" name="PLoS Genet.">
        <title>The Genome of Spironucleus salmonicida Highlights a Fish Pathogen Adapted to Fluctuating Environments.</title>
        <authorList>
            <person name="Xu F."/>
            <person name="Jerlstrom-Hultqvist J."/>
            <person name="Einarsson E."/>
            <person name="Astvaldsson A."/>
            <person name="Svard S.G."/>
            <person name="Andersson J.O."/>
        </authorList>
    </citation>
    <scope>NUCLEOTIDE SEQUENCE</scope>
    <source>
        <strain evidence="13">ATCC 50377</strain>
    </source>
</reference>
<gene>
    <name evidence="12" type="ORF">SS50377_19035</name>
    <name evidence="13" type="ORF">SS50377_26464</name>
</gene>
<feature type="transmembrane region" description="Helical" evidence="9">
    <location>
        <begin position="342"/>
        <end position="369"/>
    </location>
</feature>
<evidence type="ECO:0000313" key="14">
    <source>
        <dbReference type="Proteomes" id="UP000018208"/>
    </source>
</evidence>
<dbReference type="SUPFAM" id="SSF52540">
    <property type="entry name" value="P-loop containing nucleoside triphosphate hydrolases"/>
    <property type="match status" value="2"/>
</dbReference>
<dbReference type="PANTHER" id="PTHR24223:SF456">
    <property type="entry name" value="MULTIDRUG RESISTANCE-ASSOCIATED PROTEIN LETHAL(2)03659"/>
    <property type="match status" value="1"/>
</dbReference>
<dbReference type="GO" id="GO:0005524">
    <property type="term" value="F:ATP binding"/>
    <property type="evidence" value="ECO:0007669"/>
    <property type="project" value="UniProtKB-KW"/>
</dbReference>
<dbReference type="GO" id="GO:0016020">
    <property type="term" value="C:membrane"/>
    <property type="evidence" value="ECO:0007669"/>
    <property type="project" value="UniProtKB-SubCell"/>
</dbReference>
<accession>V6LKW8</accession>
<protein>
    <submittedName>
        <fullName evidence="12 13">Multidrug resistance-associated protein</fullName>
    </submittedName>
</protein>
<keyword evidence="8 9" id="KW-0472">Membrane</keyword>
<dbReference type="Pfam" id="PF00005">
    <property type="entry name" value="ABC_tran"/>
    <property type="match status" value="2"/>
</dbReference>
<feature type="transmembrane region" description="Helical" evidence="9">
    <location>
        <begin position="1101"/>
        <end position="1120"/>
    </location>
</feature>
<evidence type="ECO:0000256" key="7">
    <source>
        <dbReference type="ARBA" id="ARBA00022989"/>
    </source>
</evidence>
<dbReference type="Pfam" id="PF00664">
    <property type="entry name" value="ABC_membrane"/>
    <property type="match status" value="2"/>
</dbReference>
<dbReference type="FunFam" id="3.40.50.300:FF:000997">
    <property type="entry name" value="Multidrug resistance-associated protein 1"/>
    <property type="match status" value="1"/>
</dbReference>
<keyword evidence="3" id="KW-0813">Transport</keyword>
<feature type="transmembrane region" description="Helical" evidence="9">
    <location>
        <begin position="816"/>
        <end position="835"/>
    </location>
</feature>
<evidence type="ECO:0000256" key="8">
    <source>
        <dbReference type="ARBA" id="ARBA00023136"/>
    </source>
</evidence>
<feature type="domain" description="ABC transporter" evidence="10">
    <location>
        <begin position="511"/>
        <end position="758"/>
    </location>
</feature>
<dbReference type="CDD" id="cd03244">
    <property type="entry name" value="ABCC_MRP_domain2"/>
    <property type="match status" value="1"/>
</dbReference>
<dbReference type="SUPFAM" id="SSF90123">
    <property type="entry name" value="ABC transporter transmembrane region"/>
    <property type="match status" value="2"/>
</dbReference>
<dbReference type="EMBL" id="AUWU02000006">
    <property type="protein sequence ID" value="KAH0572254.1"/>
    <property type="molecule type" value="Genomic_DNA"/>
</dbReference>
<dbReference type="VEuPathDB" id="GiardiaDB:SS50377_26464"/>
<reference evidence="13" key="2">
    <citation type="submission" date="2020-12" db="EMBL/GenBank/DDBJ databases">
        <title>New Spironucleus salmonicida genome in near-complete chromosomes.</title>
        <authorList>
            <person name="Xu F."/>
            <person name="Kurt Z."/>
            <person name="Jimenez-Gonzalez A."/>
            <person name="Astvaldsson A."/>
            <person name="Andersson J.O."/>
            <person name="Svard S.G."/>
        </authorList>
    </citation>
    <scope>NUCLEOTIDE SEQUENCE</scope>
    <source>
        <strain evidence="13">ATCC 50377</strain>
    </source>
</reference>
<evidence type="ECO:0000256" key="5">
    <source>
        <dbReference type="ARBA" id="ARBA00022741"/>
    </source>
</evidence>
<comment type="similarity">
    <text evidence="2">Belongs to the ABC transporter superfamily. ABCC family. Conjugate transporter (TC 3.A.1.208) subfamily.</text>
</comment>
<dbReference type="OrthoDB" id="6500128at2759"/>
<dbReference type="InterPro" id="IPR044726">
    <property type="entry name" value="ABCC_6TM_D2"/>
</dbReference>
<dbReference type="CDD" id="cd18579">
    <property type="entry name" value="ABC_6TM_ABCC_D1"/>
    <property type="match status" value="1"/>
</dbReference>
<dbReference type="InterPro" id="IPR050173">
    <property type="entry name" value="ABC_transporter_C-like"/>
</dbReference>
<dbReference type="Gene3D" id="1.20.1560.10">
    <property type="entry name" value="ABC transporter type 1, transmembrane domain"/>
    <property type="match status" value="2"/>
</dbReference>
<evidence type="ECO:0000256" key="6">
    <source>
        <dbReference type="ARBA" id="ARBA00022840"/>
    </source>
</evidence>
<dbReference type="Proteomes" id="UP000018208">
    <property type="component" value="Unassembled WGS sequence"/>
</dbReference>
<comment type="subcellular location">
    <subcellularLocation>
        <location evidence="1">Membrane</location>
        <topology evidence="1">Multi-pass membrane protein</topology>
    </subcellularLocation>
</comment>
<proteinExistence type="inferred from homology"/>
<dbReference type="GO" id="GO:0016887">
    <property type="term" value="F:ATP hydrolysis activity"/>
    <property type="evidence" value="ECO:0007669"/>
    <property type="project" value="InterPro"/>
</dbReference>
<dbReference type="PROSITE" id="PS50929">
    <property type="entry name" value="ABC_TM1F"/>
    <property type="match status" value="2"/>
</dbReference>
<keyword evidence="6" id="KW-0067">ATP-binding</keyword>
<evidence type="ECO:0000313" key="12">
    <source>
        <dbReference type="EMBL" id="EST41324.1"/>
    </source>
</evidence>
<evidence type="ECO:0000256" key="2">
    <source>
        <dbReference type="ARBA" id="ARBA00009726"/>
    </source>
</evidence>
<evidence type="ECO:0000256" key="3">
    <source>
        <dbReference type="ARBA" id="ARBA00022448"/>
    </source>
</evidence>
<evidence type="ECO:0000313" key="13">
    <source>
        <dbReference type="EMBL" id="KAH0572254.1"/>
    </source>
</evidence>
<dbReference type="InterPro" id="IPR044746">
    <property type="entry name" value="ABCC_6TM_D1"/>
</dbReference>
<feature type="transmembrane region" description="Helical" evidence="9">
    <location>
        <begin position="67"/>
        <end position="88"/>
    </location>
</feature>
<feature type="transmembrane region" description="Helical" evidence="9">
    <location>
        <begin position="207"/>
        <end position="226"/>
    </location>
</feature>
<feature type="transmembrane region" description="Helical" evidence="9">
    <location>
        <begin position="232"/>
        <end position="254"/>
    </location>
</feature>
<feature type="transmembrane region" description="Helical" evidence="9">
    <location>
        <begin position="129"/>
        <end position="151"/>
    </location>
</feature>
<feature type="transmembrane region" description="Helical" evidence="9">
    <location>
        <begin position="1013"/>
        <end position="1031"/>
    </location>
</feature>
<dbReference type="InterPro" id="IPR027417">
    <property type="entry name" value="P-loop_NTPase"/>
</dbReference>
<evidence type="ECO:0000259" key="11">
    <source>
        <dbReference type="PROSITE" id="PS50929"/>
    </source>
</evidence>
<dbReference type="EMBL" id="KI546170">
    <property type="protein sequence ID" value="EST41324.1"/>
    <property type="molecule type" value="Genomic_DNA"/>
</dbReference>
<dbReference type="InterPro" id="IPR036640">
    <property type="entry name" value="ABC1_TM_sf"/>
</dbReference>